<protein>
    <submittedName>
        <fullName evidence="1">Uncharacterized protein</fullName>
    </submittedName>
</protein>
<reference evidence="1 2" key="1">
    <citation type="journal article" date="2019" name="Sci. Rep.">
        <title>Orb-weaving spider Araneus ventricosus genome elucidates the spidroin gene catalogue.</title>
        <authorList>
            <person name="Kono N."/>
            <person name="Nakamura H."/>
            <person name="Ohtoshi R."/>
            <person name="Moran D.A.P."/>
            <person name="Shinohara A."/>
            <person name="Yoshida Y."/>
            <person name="Fujiwara M."/>
            <person name="Mori M."/>
            <person name="Tomita M."/>
            <person name="Arakawa K."/>
        </authorList>
    </citation>
    <scope>NUCLEOTIDE SEQUENCE [LARGE SCALE GENOMIC DNA]</scope>
</reference>
<proteinExistence type="predicted"/>
<keyword evidence="2" id="KW-1185">Reference proteome</keyword>
<comment type="caution">
    <text evidence="1">The sequence shown here is derived from an EMBL/GenBank/DDBJ whole genome shotgun (WGS) entry which is preliminary data.</text>
</comment>
<dbReference type="Proteomes" id="UP000499080">
    <property type="component" value="Unassembled WGS sequence"/>
</dbReference>
<evidence type="ECO:0000313" key="2">
    <source>
        <dbReference type="Proteomes" id="UP000499080"/>
    </source>
</evidence>
<dbReference type="AlphaFoldDB" id="A0A4Y2RUV4"/>
<name>A0A4Y2RUV4_ARAVE</name>
<dbReference type="EMBL" id="BGPR01018569">
    <property type="protein sequence ID" value="GBN79501.1"/>
    <property type="molecule type" value="Genomic_DNA"/>
</dbReference>
<organism evidence="1 2">
    <name type="scientific">Araneus ventricosus</name>
    <name type="common">Orbweaver spider</name>
    <name type="synonym">Epeira ventricosa</name>
    <dbReference type="NCBI Taxonomy" id="182803"/>
    <lineage>
        <taxon>Eukaryota</taxon>
        <taxon>Metazoa</taxon>
        <taxon>Ecdysozoa</taxon>
        <taxon>Arthropoda</taxon>
        <taxon>Chelicerata</taxon>
        <taxon>Arachnida</taxon>
        <taxon>Araneae</taxon>
        <taxon>Araneomorphae</taxon>
        <taxon>Entelegynae</taxon>
        <taxon>Araneoidea</taxon>
        <taxon>Araneidae</taxon>
        <taxon>Araneus</taxon>
    </lineage>
</organism>
<dbReference type="OrthoDB" id="1046782at2759"/>
<sequence>MSSICAEHGTAKQAVSDIKKVERDIHIFLLKSNESIVSSLMFLLSRIGSTQRESIVIVKKFKLEILTNLHVLDLPESEKHNFGIMSVSEHDNSKTIRATGMKYGM</sequence>
<accession>A0A4Y2RUV4</accession>
<gene>
    <name evidence="1" type="ORF">AVEN_50307_1</name>
</gene>
<evidence type="ECO:0000313" key="1">
    <source>
        <dbReference type="EMBL" id="GBN79501.1"/>
    </source>
</evidence>